<keyword evidence="2" id="KW-0378">Hydrolase</keyword>
<feature type="domain" description="AB hydrolase-1" evidence="1">
    <location>
        <begin position="29"/>
        <end position="275"/>
    </location>
</feature>
<dbReference type="InterPro" id="IPR000073">
    <property type="entry name" value="AB_hydrolase_1"/>
</dbReference>
<evidence type="ECO:0000259" key="1">
    <source>
        <dbReference type="Pfam" id="PF00561"/>
    </source>
</evidence>
<dbReference type="GO" id="GO:0016020">
    <property type="term" value="C:membrane"/>
    <property type="evidence" value="ECO:0007669"/>
    <property type="project" value="TreeGrafter"/>
</dbReference>
<sequence length="288" mass="32918">MSAGASRSEFITIRGLRYHIRRWGDPKAPALFLGHGWLDVSATFHYVAQALQPQFQILAPDWRGFGHSQWPQDGYWFHDYVADLESILDHYSPTEPVLLAGHSMGAQITSLYAGLRPERVKKLIAIDGLFMPDMAVDSAPRRFRRWLDQINAPARQKSYSSYEELSLRVRKQHPQLSEERALFVARCWGNEDGYGRITLCADPKHRLDMPSLYRADQSMEIWKQVTAPTLLLDAGKSAFINAIPPALMQERRDCFAKHERVVVADAGHMMHFDAPEETAQHMARFLSQ</sequence>
<dbReference type="InterPro" id="IPR050266">
    <property type="entry name" value="AB_hydrolase_sf"/>
</dbReference>
<reference evidence="2 3" key="1">
    <citation type="submission" date="2018-04" db="EMBL/GenBank/DDBJ databases">
        <title>Novel species isolated from glacier.</title>
        <authorList>
            <person name="Liu Q."/>
            <person name="Xin Y.-H."/>
        </authorList>
    </citation>
    <scope>NUCLEOTIDE SEQUENCE [LARGE SCALE GENOMIC DNA]</scope>
    <source>
        <strain evidence="2 3">GT1R17</strain>
    </source>
</reference>
<comment type="caution">
    <text evidence="2">The sequence shown here is derived from an EMBL/GenBank/DDBJ whole genome shotgun (WGS) entry which is preliminary data.</text>
</comment>
<accession>A0A2T5MJ35</accession>
<protein>
    <submittedName>
        <fullName evidence="2">Alpha/beta hydrolase</fullName>
    </submittedName>
</protein>
<dbReference type="InterPro" id="IPR029058">
    <property type="entry name" value="AB_hydrolase_fold"/>
</dbReference>
<dbReference type="SUPFAM" id="SSF53474">
    <property type="entry name" value="alpha/beta-Hydrolases"/>
    <property type="match status" value="1"/>
</dbReference>
<dbReference type="Gene3D" id="3.40.50.1820">
    <property type="entry name" value="alpha/beta hydrolase"/>
    <property type="match status" value="1"/>
</dbReference>
<dbReference type="InterPro" id="IPR000639">
    <property type="entry name" value="Epox_hydrolase-like"/>
</dbReference>
<gene>
    <name evidence="2" type="ORF">CJD38_00230</name>
</gene>
<dbReference type="Pfam" id="PF00561">
    <property type="entry name" value="Abhydrolase_1"/>
    <property type="match status" value="1"/>
</dbReference>
<evidence type="ECO:0000313" key="2">
    <source>
        <dbReference type="EMBL" id="PTU32591.1"/>
    </source>
</evidence>
<dbReference type="PRINTS" id="PR00111">
    <property type="entry name" value="ABHYDROLASE"/>
</dbReference>
<evidence type="ECO:0000313" key="3">
    <source>
        <dbReference type="Proteomes" id="UP000244248"/>
    </source>
</evidence>
<dbReference type="PRINTS" id="PR00412">
    <property type="entry name" value="EPOXHYDRLASE"/>
</dbReference>
<name>A0A2T5MJ35_9GAMM</name>
<dbReference type="EMBL" id="QANS01000001">
    <property type="protein sequence ID" value="PTU32591.1"/>
    <property type="molecule type" value="Genomic_DNA"/>
</dbReference>
<proteinExistence type="predicted"/>
<dbReference type="PANTHER" id="PTHR43798">
    <property type="entry name" value="MONOACYLGLYCEROL LIPASE"/>
    <property type="match status" value="1"/>
</dbReference>
<dbReference type="PANTHER" id="PTHR43798:SF33">
    <property type="entry name" value="HYDROLASE, PUTATIVE (AFU_ORTHOLOGUE AFUA_2G14860)-RELATED"/>
    <property type="match status" value="1"/>
</dbReference>
<keyword evidence="3" id="KW-1185">Reference proteome</keyword>
<dbReference type="RefSeq" id="WP_107938300.1">
    <property type="nucleotide sequence ID" value="NZ_QANS01000001.1"/>
</dbReference>
<dbReference type="GO" id="GO:0016787">
    <property type="term" value="F:hydrolase activity"/>
    <property type="evidence" value="ECO:0007669"/>
    <property type="project" value="UniProtKB-KW"/>
</dbReference>
<dbReference type="AlphaFoldDB" id="A0A2T5MJ35"/>
<organism evidence="2 3">
    <name type="scientific">Stenotrophobium rhamnosiphilum</name>
    <dbReference type="NCBI Taxonomy" id="2029166"/>
    <lineage>
        <taxon>Bacteria</taxon>
        <taxon>Pseudomonadati</taxon>
        <taxon>Pseudomonadota</taxon>
        <taxon>Gammaproteobacteria</taxon>
        <taxon>Nevskiales</taxon>
        <taxon>Nevskiaceae</taxon>
        <taxon>Stenotrophobium</taxon>
    </lineage>
</organism>
<dbReference type="Proteomes" id="UP000244248">
    <property type="component" value="Unassembled WGS sequence"/>
</dbReference>
<dbReference type="OrthoDB" id="5380819at2"/>